<gene>
    <name evidence="3" type="ORF">FOZ60_006468</name>
</gene>
<dbReference type="Gene3D" id="2.40.50.140">
    <property type="entry name" value="Nucleic acid-binding proteins"/>
    <property type="match status" value="1"/>
</dbReference>
<dbReference type="GO" id="GO:0006368">
    <property type="term" value="P:transcription elongation by RNA polymerase II"/>
    <property type="evidence" value="ECO:0007669"/>
    <property type="project" value="InterPro"/>
</dbReference>
<dbReference type="PROSITE" id="PS51746">
    <property type="entry name" value="PPM_2"/>
    <property type="match status" value="1"/>
</dbReference>
<comment type="caution">
    <text evidence="3">The sequence shown here is derived from an EMBL/GenBank/DDBJ whole genome shotgun (WGS) entry which is preliminary data.</text>
</comment>
<dbReference type="InterPro" id="IPR015655">
    <property type="entry name" value="PP2C"/>
</dbReference>
<feature type="region of interest" description="Disordered" evidence="1">
    <location>
        <begin position="797"/>
        <end position="837"/>
    </location>
</feature>
<organism evidence="3 4">
    <name type="scientific">Perkinsus olseni</name>
    <name type="common">Perkinsus atlanticus</name>
    <dbReference type="NCBI Taxonomy" id="32597"/>
    <lineage>
        <taxon>Eukaryota</taxon>
        <taxon>Sar</taxon>
        <taxon>Alveolata</taxon>
        <taxon>Perkinsozoa</taxon>
        <taxon>Perkinsea</taxon>
        <taxon>Perkinsida</taxon>
        <taxon>Perkinsidae</taxon>
        <taxon>Perkinsus</taxon>
    </lineage>
</organism>
<dbReference type="Gene3D" id="3.60.40.10">
    <property type="entry name" value="PPM-type phosphatase domain"/>
    <property type="match status" value="1"/>
</dbReference>
<dbReference type="InterPro" id="IPR007133">
    <property type="entry name" value="RNA_pol_II-assoc_Paf1"/>
</dbReference>
<name>A0A7J6PHH2_PEROL</name>
<dbReference type="GO" id="GO:0004722">
    <property type="term" value="F:protein serine/threonine phosphatase activity"/>
    <property type="evidence" value="ECO:0007669"/>
    <property type="project" value="InterPro"/>
</dbReference>
<feature type="region of interest" description="Disordered" evidence="1">
    <location>
        <begin position="449"/>
        <end position="482"/>
    </location>
</feature>
<dbReference type="Pfam" id="PF00481">
    <property type="entry name" value="PP2C"/>
    <property type="match status" value="1"/>
</dbReference>
<dbReference type="AlphaFoldDB" id="A0A7J6PHH2"/>
<dbReference type="Proteomes" id="UP000541610">
    <property type="component" value="Unassembled WGS sequence"/>
</dbReference>
<feature type="region of interest" description="Disordered" evidence="1">
    <location>
        <begin position="1"/>
        <end position="37"/>
    </location>
</feature>
<dbReference type="SMART" id="SM00332">
    <property type="entry name" value="PP2Cc"/>
    <property type="match status" value="1"/>
</dbReference>
<feature type="compositionally biased region" description="Basic and acidic residues" evidence="1">
    <location>
        <begin position="472"/>
        <end position="482"/>
    </location>
</feature>
<evidence type="ECO:0000259" key="2">
    <source>
        <dbReference type="PROSITE" id="PS51746"/>
    </source>
</evidence>
<protein>
    <recommendedName>
        <fullName evidence="2">PPM-type phosphatase domain-containing protein</fullName>
    </recommendedName>
</protein>
<feature type="region of interest" description="Disordered" evidence="1">
    <location>
        <begin position="1144"/>
        <end position="1211"/>
    </location>
</feature>
<feature type="compositionally biased region" description="Acidic residues" evidence="1">
    <location>
        <begin position="1202"/>
        <end position="1211"/>
    </location>
</feature>
<dbReference type="OrthoDB" id="10264738at2759"/>
<feature type="region of interest" description="Disordered" evidence="1">
    <location>
        <begin position="333"/>
        <end position="376"/>
    </location>
</feature>
<proteinExistence type="predicted"/>
<reference evidence="3 4" key="1">
    <citation type="submission" date="2020-04" db="EMBL/GenBank/DDBJ databases">
        <title>Perkinsus olseni comparative genomics.</title>
        <authorList>
            <person name="Bogema D.R."/>
        </authorList>
    </citation>
    <scope>NUCLEOTIDE SEQUENCE [LARGE SCALE GENOMIC DNA]</scope>
    <source>
        <strain evidence="3">00978-12</strain>
    </source>
</reference>
<dbReference type="InterPro" id="IPR012340">
    <property type="entry name" value="NA-bd_OB-fold"/>
</dbReference>
<accession>A0A7J6PHH2</accession>
<dbReference type="CDD" id="cd00143">
    <property type="entry name" value="PP2Cc"/>
    <property type="match status" value="1"/>
</dbReference>
<evidence type="ECO:0000256" key="1">
    <source>
        <dbReference type="SAM" id="MobiDB-lite"/>
    </source>
</evidence>
<sequence length="1211" mass="132854">MSSRASTTASNGSSTSGRTGEKSASTHRSRHQIRERNREVAARANAELRNEKLKTLDKDALNKLGILRNANMIQATLAVDYQFHVDTPVPDTGFKVAPMEVSTEELSKFRYTFRALGPVSSIVDEARLGFIDLIDPTMYAACKPLSGSDRAKLDPEDLALLSSKPPESTSSNALVAKAADIPTVDLTAGKASEVEAKPQETSPAASAVYTAHFLRRPKIMANDIFLDTDNRVTEVLKKQKQQKKKAEKLDVPTEREVVDVAEKSFEEAKEVDAEFAKTRLLYHPTFKRKKHVKRVLPLLPNVDFYLGHDYIQVKFDEPPENLMPGHATKHRKRASSSMGAPSSAVAPPWAGGVLRREGNRDSDSEDEDVEFGSSCTHAYGQPRSPIRILPETWKLRIILGRSFVWSNEGQIRQKEDEETEFLFHVPSGKDKPAVYGPIGPKMLLRKKQSAGFGGASGRRKLSKVRVESLPSRSRDSTASDAKDLSTWFQRPITVEEAQAFVSTSKGSVEEGEAGATEGASKKKRKTDDSSPADKKRRKGDAEEDEEEDSSSAESDSDSSSSGSVVASRMSSTDAVSVVAAPDDKLKISTTDTGEEPSPPPTKRVRVSAEEESGETAESPVAPTRPSSPVTAPGRFADQVRFGTSRRDPGLRGGWRGMVDVCGAWEGPLDVVMFNPSLGSYFNAQTQALTTESVELALPNEAVEMPPAQSPEEGGSLKGRIKFYSPQRHFGYITVEGLLAEGGDEDDGDTSASQDDLYFNRRNLLDSTEIGKLDSGIPVTFDIAEDNGQYSAVNVKVRPEGDTGESPGAKSLTTTTGGDSSAEAAKGEEPDEDEDDDEDDIEIDVWQNIQAHYGQRPNPQKGVALCEDRYLEKKRLPVASLLPEGADETYACGIIGGVLDGHGGQCCVEYVSQHLFRNIAAQLQNTPRQRKKGGMNEVQKLEKFMRKGFQVTEHNFMSIFGRKRKDTSGCTACVVVFYGPNLDGELNLVTAHLGDTRAVLCRNGRAVQLTEDHKPDNEEERRRIEALPKGRVCQVQGIWRVVKQDLRGLQGLAVSRAFGDHQMKEPEPYVSADPEIVATPIDFDQDEFVVIATDGIWDKIDNQEAISYLRKYRALGKLDEGINDLLEIAEKRGSEDDKTVMVFSMDWRPSPEPPEEESEVDTEEDMELPPMTQDAIPAMTPDDDVTPDADSLPMETPSNAGVLDDDIDDMFA</sequence>
<evidence type="ECO:0000313" key="4">
    <source>
        <dbReference type="Proteomes" id="UP000541610"/>
    </source>
</evidence>
<dbReference type="EMBL" id="JABANP010000026">
    <property type="protein sequence ID" value="KAF4694950.1"/>
    <property type="molecule type" value="Genomic_DNA"/>
</dbReference>
<dbReference type="InterPro" id="IPR036457">
    <property type="entry name" value="PPM-type-like_dom_sf"/>
</dbReference>
<feature type="compositionally biased region" description="Acidic residues" evidence="1">
    <location>
        <begin position="828"/>
        <end position="837"/>
    </location>
</feature>
<dbReference type="InterPro" id="IPR001932">
    <property type="entry name" value="PPM-type_phosphatase-like_dom"/>
</dbReference>
<dbReference type="SUPFAM" id="SSF81606">
    <property type="entry name" value="PP2C-like"/>
    <property type="match status" value="1"/>
</dbReference>
<evidence type="ECO:0000313" key="3">
    <source>
        <dbReference type="EMBL" id="KAF4694950.1"/>
    </source>
</evidence>
<feature type="domain" description="PPM-type phosphatase" evidence="2">
    <location>
        <begin position="861"/>
        <end position="1144"/>
    </location>
</feature>
<feature type="region of interest" description="Disordered" evidence="1">
    <location>
        <begin position="501"/>
        <end position="634"/>
    </location>
</feature>
<dbReference type="Pfam" id="PF03985">
    <property type="entry name" value="Paf1"/>
    <property type="match status" value="1"/>
</dbReference>
<feature type="compositionally biased region" description="Low complexity" evidence="1">
    <location>
        <begin position="557"/>
        <end position="567"/>
    </location>
</feature>
<dbReference type="PANTHER" id="PTHR47992">
    <property type="entry name" value="PROTEIN PHOSPHATASE"/>
    <property type="match status" value="1"/>
</dbReference>
<feature type="compositionally biased region" description="Low complexity" evidence="1">
    <location>
        <begin position="1"/>
        <end position="18"/>
    </location>
</feature>
<feature type="compositionally biased region" description="Acidic residues" evidence="1">
    <location>
        <begin position="541"/>
        <end position="556"/>
    </location>
</feature>
<feature type="compositionally biased region" description="Acidic residues" evidence="1">
    <location>
        <begin position="1152"/>
        <end position="1166"/>
    </location>
</feature>
<dbReference type="GO" id="GO:0016593">
    <property type="term" value="C:Cdc73/Paf1 complex"/>
    <property type="evidence" value="ECO:0007669"/>
    <property type="project" value="InterPro"/>
</dbReference>